<dbReference type="InterPro" id="IPR008276">
    <property type="entry name" value="C_nuclsd_transpt"/>
</dbReference>
<evidence type="ECO:0000256" key="1">
    <source>
        <dbReference type="ARBA" id="ARBA00004651"/>
    </source>
</evidence>
<evidence type="ECO:0000256" key="2">
    <source>
        <dbReference type="ARBA" id="ARBA00009033"/>
    </source>
</evidence>
<dbReference type="InterPro" id="IPR011657">
    <property type="entry name" value="CNT_C_dom"/>
</dbReference>
<dbReference type="EMBL" id="FOLE01000002">
    <property type="protein sequence ID" value="SFC05671.1"/>
    <property type="molecule type" value="Genomic_DNA"/>
</dbReference>
<gene>
    <name evidence="11" type="ORF">SAMN05421780_102420</name>
</gene>
<dbReference type="Pfam" id="PF01773">
    <property type="entry name" value="Nucleos_tra2_N"/>
    <property type="match status" value="1"/>
</dbReference>
<organism evidence="11 12">
    <name type="scientific">Flexibacter flexilis DSM 6793</name>
    <dbReference type="NCBI Taxonomy" id="927664"/>
    <lineage>
        <taxon>Bacteria</taxon>
        <taxon>Pseudomonadati</taxon>
        <taxon>Bacteroidota</taxon>
        <taxon>Cytophagia</taxon>
        <taxon>Cytophagales</taxon>
        <taxon>Flexibacteraceae</taxon>
        <taxon>Flexibacter</taxon>
    </lineage>
</organism>
<dbReference type="PANTHER" id="PTHR10590">
    <property type="entry name" value="SODIUM/NUCLEOSIDE COTRANSPORTER"/>
    <property type="match status" value="1"/>
</dbReference>
<evidence type="ECO:0000259" key="10">
    <source>
        <dbReference type="Pfam" id="PF07670"/>
    </source>
</evidence>
<dbReference type="InterPro" id="IPR002668">
    <property type="entry name" value="CNT_N_dom"/>
</dbReference>
<dbReference type="PANTHER" id="PTHR10590:SF4">
    <property type="entry name" value="SOLUTE CARRIER FAMILY 28 MEMBER 3"/>
    <property type="match status" value="1"/>
</dbReference>
<dbReference type="GO" id="GO:0015293">
    <property type="term" value="F:symporter activity"/>
    <property type="evidence" value="ECO:0007669"/>
    <property type="project" value="TreeGrafter"/>
</dbReference>
<evidence type="ECO:0000256" key="5">
    <source>
        <dbReference type="ARBA" id="ARBA00022989"/>
    </source>
</evidence>
<keyword evidence="12" id="KW-1185">Reference proteome</keyword>
<comment type="similarity">
    <text evidence="2">Belongs to the concentrative nucleoside transporter (CNT) (TC 2.A.41) family.</text>
</comment>
<feature type="domain" description="Nucleoside transporter/FeoB GTPase Gate" evidence="10">
    <location>
        <begin position="100"/>
        <end position="198"/>
    </location>
</feature>
<dbReference type="OrthoDB" id="9766455at2"/>
<feature type="transmembrane region" description="Helical" evidence="7">
    <location>
        <begin position="386"/>
        <end position="411"/>
    </location>
</feature>
<dbReference type="GO" id="GO:0005886">
    <property type="term" value="C:plasma membrane"/>
    <property type="evidence" value="ECO:0007669"/>
    <property type="project" value="UniProtKB-SubCell"/>
</dbReference>
<sequence>MEKFTGIIGIILILGIAFAMSNNRKAINYRLVGTGLAVQLVLAIFILKVPIGQQIFQYLGAKITEILDLSNKGADFVFGALVNKSHMEKAFGVGNDFVFFFKITPTIIFVAVLVSVAYHIGLMQILVSWIARLVHAVMRVSGSEALSNVASVFVGQVEAQIMIKPYLATMTKSELLASMAGSMACIAGGVMAVYIALGVPAEYLIAASLMAAPGALVISKIVYPETEESETKGQVKLEVSKSHANLVDAISHGASDGLRVALNVVAMLIGFIAFIALIDFMLAFVGSKIGLPQLSLNLMLGYLFSGFAWAMGVPSQDIQAAGSLMGTKMVVNEFVAYLDLAKMKDTLHPKTLAIVSFALCGFANFSSIAIQVGGIGELAPSRRKDLAMLGFRALICGTLASYMSATLAGMLI</sequence>
<evidence type="ECO:0000256" key="6">
    <source>
        <dbReference type="ARBA" id="ARBA00023136"/>
    </source>
</evidence>
<evidence type="ECO:0000256" key="4">
    <source>
        <dbReference type="ARBA" id="ARBA00022692"/>
    </source>
</evidence>
<comment type="subcellular location">
    <subcellularLocation>
        <location evidence="1">Cell membrane</location>
        <topology evidence="1">Multi-pass membrane protein</topology>
    </subcellularLocation>
</comment>
<dbReference type="Pfam" id="PF07662">
    <property type="entry name" value="Nucleos_tra2_C"/>
    <property type="match status" value="1"/>
</dbReference>
<evidence type="ECO:0000259" key="9">
    <source>
        <dbReference type="Pfam" id="PF07662"/>
    </source>
</evidence>
<keyword evidence="5 7" id="KW-1133">Transmembrane helix</keyword>
<dbReference type="InterPro" id="IPR011642">
    <property type="entry name" value="Gate_dom"/>
</dbReference>
<dbReference type="AlphaFoldDB" id="A0A1I1G2C5"/>
<accession>A0A1I1G2C5</accession>
<feature type="domain" description="Concentrative nucleoside transporter N-terminal" evidence="8">
    <location>
        <begin position="8"/>
        <end position="81"/>
    </location>
</feature>
<feature type="transmembrane region" description="Helical" evidence="7">
    <location>
        <begin position="352"/>
        <end position="374"/>
    </location>
</feature>
<evidence type="ECO:0000256" key="3">
    <source>
        <dbReference type="ARBA" id="ARBA00022475"/>
    </source>
</evidence>
<feature type="transmembrane region" description="Helical" evidence="7">
    <location>
        <begin position="175"/>
        <end position="197"/>
    </location>
</feature>
<keyword evidence="4 7" id="KW-0812">Transmembrane</keyword>
<protein>
    <submittedName>
        <fullName evidence="11">Concentrative nucleoside transporter, CNT family</fullName>
    </submittedName>
</protein>
<dbReference type="Proteomes" id="UP000199514">
    <property type="component" value="Unassembled WGS sequence"/>
</dbReference>
<dbReference type="GO" id="GO:0005337">
    <property type="term" value="F:nucleoside transmembrane transporter activity"/>
    <property type="evidence" value="ECO:0007669"/>
    <property type="project" value="InterPro"/>
</dbReference>
<keyword evidence="6 7" id="KW-0472">Membrane</keyword>
<keyword evidence="3" id="KW-1003">Cell membrane</keyword>
<feature type="transmembrane region" description="Helical" evidence="7">
    <location>
        <begin position="294"/>
        <end position="312"/>
    </location>
</feature>
<dbReference type="RefSeq" id="WP_091509160.1">
    <property type="nucleotide sequence ID" value="NZ_FOLE01000002.1"/>
</dbReference>
<proteinExistence type="inferred from homology"/>
<feature type="transmembrane region" description="Helical" evidence="7">
    <location>
        <begin position="260"/>
        <end position="282"/>
    </location>
</feature>
<feature type="transmembrane region" description="Helical" evidence="7">
    <location>
        <begin position="29"/>
        <end position="47"/>
    </location>
</feature>
<dbReference type="STRING" id="927664.SAMN05421780_102420"/>
<evidence type="ECO:0000259" key="8">
    <source>
        <dbReference type="Pfam" id="PF01773"/>
    </source>
</evidence>
<evidence type="ECO:0000313" key="11">
    <source>
        <dbReference type="EMBL" id="SFC05671.1"/>
    </source>
</evidence>
<name>A0A1I1G2C5_9BACT</name>
<evidence type="ECO:0000256" key="7">
    <source>
        <dbReference type="SAM" id="Phobius"/>
    </source>
</evidence>
<reference evidence="11 12" key="1">
    <citation type="submission" date="2016-10" db="EMBL/GenBank/DDBJ databases">
        <authorList>
            <person name="de Groot N.N."/>
        </authorList>
    </citation>
    <scope>NUCLEOTIDE SEQUENCE [LARGE SCALE GENOMIC DNA]</scope>
    <source>
        <strain evidence="11 12">DSM 6793</strain>
    </source>
</reference>
<evidence type="ECO:0000313" key="12">
    <source>
        <dbReference type="Proteomes" id="UP000199514"/>
    </source>
</evidence>
<feature type="domain" description="Concentrative nucleoside transporter C-terminal" evidence="9">
    <location>
        <begin position="203"/>
        <end position="409"/>
    </location>
</feature>
<feature type="transmembrane region" description="Helical" evidence="7">
    <location>
        <begin position="107"/>
        <end position="131"/>
    </location>
</feature>
<dbReference type="Pfam" id="PF07670">
    <property type="entry name" value="Gate"/>
    <property type="match status" value="1"/>
</dbReference>